<reference evidence="2" key="1">
    <citation type="submission" date="2019-09" db="EMBL/GenBank/DDBJ databases">
        <authorList>
            <person name="Needham M D."/>
        </authorList>
    </citation>
    <scope>NUCLEOTIDE SEQUENCE</scope>
</reference>
<protein>
    <submittedName>
        <fullName evidence="2">Uncharacterized protein</fullName>
    </submittedName>
</protein>
<proteinExistence type="predicted"/>
<keyword evidence="1" id="KW-0175">Coiled coil</keyword>
<evidence type="ECO:0000313" key="2">
    <source>
        <dbReference type="EMBL" id="VVU95825.1"/>
    </source>
</evidence>
<accession>A0A5E8CMA1</accession>
<gene>
    <name evidence="2" type="ORF">CPAV1605_1614</name>
</gene>
<dbReference type="AlphaFoldDB" id="A0A5E8CMA1"/>
<organism evidence="2">
    <name type="scientific">seawater metagenome</name>
    <dbReference type="NCBI Taxonomy" id="1561972"/>
    <lineage>
        <taxon>unclassified sequences</taxon>
        <taxon>metagenomes</taxon>
        <taxon>ecological metagenomes</taxon>
    </lineage>
</organism>
<feature type="coiled-coil region" evidence="1">
    <location>
        <begin position="79"/>
        <end position="109"/>
    </location>
</feature>
<name>A0A5E8CMA1_9ZZZZ</name>
<sequence>MKIGKIVGITALAGIGLKSLNKSENDNRSTTVYSKSGKEIFFDQKGYPVFHDSNGDIIENDENGNPIFFNEDEESINFISKCNQKIIDEKEKKEEKKKKEKKNQSTKIKKIKINNGKWNESFVEVHIKEGYRYEKDWVGLWVTGEIPGKDTATKYGYVKNNKATLNLGQDKRVTNGEYTIHLLRNDGHKVLASETIYIE</sequence>
<evidence type="ECO:0000256" key="1">
    <source>
        <dbReference type="SAM" id="Coils"/>
    </source>
</evidence>
<dbReference type="EMBL" id="CABVLZ010000014">
    <property type="protein sequence ID" value="VVU95825.1"/>
    <property type="molecule type" value="Genomic_DNA"/>
</dbReference>